<protein>
    <submittedName>
        <fullName evidence="2">Uncharacterized protein</fullName>
    </submittedName>
</protein>
<sequence>MEYNNLTKWLKNEWFKLTIIIIILLVLLLLGIRQKWDRQESISQSEKSDVLMVYNQVKGALPKHSLYCIPETKSYCTIDGCIADKPNVFVIIGQSPEGEAFLGRCDSKPCDIYPSNLEESGEVVTVTTKEPHGMLFKSSYLDSSYVEVVTLLTDAFISTGQCYKNENS</sequence>
<gene>
    <name evidence="2" type="ORF">A2571_00320</name>
</gene>
<keyword evidence="1" id="KW-0472">Membrane</keyword>
<dbReference type="STRING" id="1802438.A2571_00320"/>
<reference evidence="2 3" key="1">
    <citation type="journal article" date="2016" name="Nat. Commun.">
        <title>Thousands of microbial genomes shed light on interconnected biogeochemical processes in an aquifer system.</title>
        <authorList>
            <person name="Anantharaman K."/>
            <person name="Brown C.T."/>
            <person name="Hug L.A."/>
            <person name="Sharon I."/>
            <person name="Castelle C.J."/>
            <person name="Probst A.J."/>
            <person name="Thomas B.C."/>
            <person name="Singh A."/>
            <person name="Wilkins M.J."/>
            <person name="Karaoz U."/>
            <person name="Brodie E.L."/>
            <person name="Williams K.H."/>
            <person name="Hubbard S.S."/>
            <person name="Banfield J.F."/>
        </authorList>
    </citation>
    <scope>NUCLEOTIDE SEQUENCE [LARGE SCALE GENOMIC DNA]</scope>
</reference>
<name>A0A1G2QE74_9BACT</name>
<dbReference type="AlphaFoldDB" id="A0A1G2QE74"/>
<dbReference type="Proteomes" id="UP000177043">
    <property type="component" value="Unassembled WGS sequence"/>
</dbReference>
<evidence type="ECO:0000256" key="1">
    <source>
        <dbReference type="SAM" id="Phobius"/>
    </source>
</evidence>
<organism evidence="2 3">
    <name type="scientific">Candidatus Vogelbacteria bacterium RIFOXYD1_FULL_44_32</name>
    <dbReference type="NCBI Taxonomy" id="1802438"/>
    <lineage>
        <taxon>Bacteria</taxon>
        <taxon>Candidatus Vogeliibacteriota</taxon>
    </lineage>
</organism>
<comment type="caution">
    <text evidence="2">The sequence shown here is derived from an EMBL/GenBank/DDBJ whole genome shotgun (WGS) entry which is preliminary data.</text>
</comment>
<dbReference type="EMBL" id="MHTJ01000002">
    <property type="protein sequence ID" value="OHA58817.1"/>
    <property type="molecule type" value="Genomic_DNA"/>
</dbReference>
<accession>A0A1G2QE74</accession>
<proteinExistence type="predicted"/>
<evidence type="ECO:0000313" key="2">
    <source>
        <dbReference type="EMBL" id="OHA58817.1"/>
    </source>
</evidence>
<evidence type="ECO:0000313" key="3">
    <source>
        <dbReference type="Proteomes" id="UP000177043"/>
    </source>
</evidence>
<keyword evidence="1" id="KW-0812">Transmembrane</keyword>
<keyword evidence="1" id="KW-1133">Transmembrane helix</keyword>
<feature type="transmembrane region" description="Helical" evidence="1">
    <location>
        <begin position="14"/>
        <end position="32"/>
    </location>
</feature>